<feature type="signal peptide" evidence="1">
    <location>
        <begin position="1"/>
        <end position="22"/>
    </location>
</feature>
<dbReference type="Pfam" id="PF16871">
    <property type="entry name" value="DUF5077"/>
    <property type="match status" value="1"/>
</dbReference>
<feature type="chain" id="PRO_5001511995" description="DUF5077 domain-containing protein" evidence="1">
    <location>
        <begin position="23"/>
        <end position="448"/>
    </location>
</feature>
<dbReference type="Proteomes" id="UP000023541">
    <property type="component" value="Unassembled WGS sequence"/>
</dbReference>
<accession>A0A023BX90</accession>
<gene>
    <name evidence="3" type="ORF">ATO12_12705</name>
</gene>
<proteinExistence type="predicted"/>
<dbReference type="InterPro" id="IPR031712">
    <property type="entry name" value="DUF5077"/>
</dbReference>
<name>A0A023BX90_9FLAO</name>
<reference evidence="3 4" key="1">
    <citation type="submission" date="2014-04" db="EMBL/GenBank/DDBJ databases">
        <title>Aquimarina sp. 22II-S11-z7 Genome Sequencing.</title>
        <authorList>
            <person name="Lai Q."/>
        </authorList>
    </citation>
    <scope>NUCLEOTIDE SEQUENCE [LARGE SCALE GENOMIC DNA]</scope>
    <source>
        <strain evidence="3 4">22II-S11-z7</strain>
    </source>
</reference>
<dbReference type="InterPro" id="IPR021862">
    <property type="entry name" value="DUF3472"/>
</dbReference>
<dbReference type="AlphaFoldDB" id="A0A023BX90"/>
<dbReference type="Pfam" id="PF11958">
    <property type="entry name" value="DUF3472"/>
    <property type="match status" value="1"/>
</dbReference>
<organism evidence="3 4">
    <name type="scientific">Aquimarina atlantica</name>
    <dbReference type="NCBI Taxonomy" id="1317122"/>
    <lineage>
        <taxon>Bacteria</taxon>
        <taxon>Pseudomonadati</taxon>
        <taxon>Bacteroidota</taxon>
        <taxon>Flavobacteriia</taxon>
        <taxon>Flavobacteriales</taxon>
        <taxon>Flavobacteriaceae</taxon>
        <taxon>Aquimarina</taxon>
    </lineage>
</organism>
<evidence type="ECO:0000259" key="2">
    <source>
        <dbReference type="Pfam" id="PF16871"/>
    </source>
</evidence>
<evidence type="ECO:0000313" key="3">
    <source>
        <dbReference type="EMBL" id="EZH74620.1"/>
    </source>
</evidence>
<keyword evidence="1" id="KW-0732">Signal</keyword>
<dbReference type="EMBL" id="AQRA01000003">
    <property type="protein sequence ID" value="EZH74620.1"/>
    <property type="molecule type" value="Genomic_DNA"/>
</dbReference>
<keyword evidence="4" id="KW-1185">Reference proteome</keyword>
<dbReference type="eggNOG" id="COG4932">
    <property type="taxonomic scope" value="Bacteria"/>
</dbReference>
<comment type="caution">
    <text evidence="3">The sequence shown here is derived from an EMBL/GenBank/DDBJ whole genome shotgun (WGS) entry which is preliminary data.</text>
</comment>
<evidence type="ECO:0000313" key="4">
    <source>
        <dbReference type="Proteomes" id="UP000023541"/>
    </source>
</evidence>
<protein>
    <recommendedName>
        <fullName evidence="2">DUF5077 domain-containing protein</fullName>
    </recommendedName>
</protein>
<dbReference type="OrthoDB" id="6014523at2"/>
<dbReference type="STRING" id="1317122.ATO12_12705"/>
<feature type="domain" description="DUF5077" evidence="2">
    <location>
        <begin position="44"/>
        <end position="166"/>
    </location>
</feature>
<evidence type="ECO:0000256" key="1">
    <source>
        <dbReference type="SAM" id="SignalP"/>
    </source>
</evidence>
<sequence>MKKYKKSIHKILLLLISTCILACSSDKKTLNPLDNRELDLSITVPPGGNSWVINSTKQDAVLIHDSGIHNWTALDDIIRIYFHTKLTGELHLGLHMKSEKGPSTIKVTVGNTTKDVVIDNTTYKNVEIGMFDITKPGYNFIEIQGLQKTGEYIGDIDKILLGGPATASGISFVPSDFSLHFGRRGPSVHLTYKMPENKDITYFYNEITVPKGEDVVGSYFMANGFGEGYFGIQVNSDTERRILFSVWSPFVTDDPSTIPDDYKVILLGKGEGVTAGNFGGEGSGGQSYKVFDWKPENTYKFLLKGEPSINNSTDYTAYFYAPEESEWKLIASFRRPHTNTYLKRFHSFLENFSPHTGFISRKGKYTNQWVYDTQGEWYELTKAKFTADATARDKARLDYAGGVKESSFYLKNCGFFDDNTIINTEFSRTSNGIKPNIDFSSLPSLGSQ</sequence>